<gene>
    <name evidence="1" type="ORF">STAS_23560</name>
</gene>
<comment type="caution">
    <text evidence="1">The sequence shown here is derived from an EMBL/GenBank/DDBJ whole genome shotgun (WGS) entry which is preliminary data.</text>
</comment>
<dbReference type="EMBL" id="BKCP01007604">
    <property type="protein sequence ID" value="GER46512.1"/>
    <property type="molecule type" value="Genomic_DNA"/>
</dbReference>
<reference evidence="2" key="1">
    <citation type="journal article" date="2019" name="Curr. Biol.">
        <title>Genome Sequence of Striga asiatica Provides Insight into the Evolution of Plant Parasitism.</title>
        <authorList>
            <person name="Yoshida S."/>
            <person name="Kim S."/>
            <person name="Wafula E.K."/>
            <person name="Tanskanen J."/>
            <person name="Kim Y.M."/>
            <person name="Honaas L."/>
            <person name="Yang Z."/>
            <person name="Spallek T."/>
            <person name="Conn C.E."/>
            <person name="Ichihashi Y."/>
            <person name="Cheong K."/>
            <person name="Cui S."/>
            <person name="Der J.P."/>
            <person name="Gundlach H."/>
            <person name="Jiao Y."/>
            <person name="Hori C."/>
            <person name="Ishida J.K."/>
            <person name="Kasahara H."/>
            <person name="Kiba T."/>
            <person name="Kim M.S."/>
            <person name="Koo N."/>
            <person name="Laohavisit A."/>
            <person name="Lee Y.H."/>
            <person name="Lumba S."/>
            <person name="McCourt P."/>
            <person name="Mortimer J.C."/>
            <person name="Mutuku J.M."/>
            <person name="Nomura T."/>
            <person name="Sasaki-Sekimoto Y."/>
            <person name="Seto Y."/>
            <person name="Wang Y."/>
            <person name="Wakatake T."/>
            <person name="Sakakibara H."/>
            <person name="Demura T."/>
            <person name="Yamaguchi S."/>
            <person name="Yoneyama K."/>
            <person name="Manabe R.I."/>
            <person name="Nelson D.C."/>
            <person name="Schulman A.H."/>
            <person name="Timko M.P."/>
            <person name="dePamphilis C.W."/>
            <person name="Choi D."/>
            <person name="Shirasu K."/>
        </authorList>
    </citation>
    <scope>NUCLEOTIDE SEQUENCE [LARGE SCALE GENOMIC DNA]</scope>
    <source>
        <strain evidence="2">cv. UVA1</strain>
    </source>
</reference>
<organism evidence="1 2">
    <name type="scientific">Striga asiatica</name>
    <name type="common">Asiatic witchweed</name>
    <name type="synonym">Buchnera asiatica</name>
    <dbReference type="NCBI Taxonomy" id="4170"/>
    <lineage>
        <taxon>Eukaryota</taxon>
        <taxon>Viridiplantae</taxon>
        <taxon>Streptophyta</taxon>
        <taxon>Embryophyta</taxon>
        <taxon>Tracheophyta</taxon>
        <taxon>Spermatophyta</taxon>
        <taxon>Magnoliopsida</taxon>
        <taxon>eudicotyledons</taxon>
        <taxon>Gunneridae</taxon>
        <taxon>Pentapetalae</taxon>
        <taxon>asterids</taxon>
        <taxon>lamiids</taxon>
        <taxon>Lamiales</taxon>
        <taxon>Orobanchaceae</taxon>
        <taxon>Buchnereae</taxon>
        <taxon>Striga</taxon>
    </lineage>
</organism>
<keyword evidence="2" id="KW-1185">Reference proteome</keyword>
<protein>
    <submittedName>
        <fullName evidence="1">DNA polymerase epsilon subunit b</fullName>
    </submittedName>
</protein>
<accession>A0A5A7QNS1</accession>
<sequence length="106" mass="11520">MYGYPMPMGNMVFRPPLVGAVPGPYNLNIASEVVAAAMGKVFSFMNPCRNRILTDSRREKRTQGRHTMLGPSLLGAVETPDKTKTSEETLIPWKICYTASGGGDGI</sequence>
<proteinExistence type="predicted"/>
<name>A0A5A7QNS1_STRAF</name>
<dbReference type="Proteomes" id="UP000325081">
    <property type="component" value="Unassembled WGS sequence"/>
</dbReference>
<dbReference type="AlphaFoldDB" id="A0A5A7QNS1"/>
<evidence type="ECO:0000313" key="1">
    <source>
        <dbReference type="EMBL" id="GER46512.1"/>
    </source>
</evidence>
<evidence type="ECO:0000313" key="2">
    <source>
        <dbReference type="Proteomes" id="UP000325081"/>
    </source>
</evidence>